<dbReference type="Gene3D" id="3.30.70.1440">
    <property type="entry name" value="Multidrug efflux transporter AcrB pore domain"/>
    <property type="match status" value="2"/>
</dbReference>
<dbReference type="InterPro" id="IPR001036">
    <property type="entry name" value="Acrflvin-R"/>
</dbReference>
<dbReference type="Gene3D" id="3.30.70.1320">
    <property type="entry name" value="Multidrug efflux transporter AcrB pore domain like"/>
    <property type="match status" value="1"/>
</dbReference>
<feature type="region of interest" description="Disordered" evidence="8">
    <location>
        <begin position="805"/>
        <end position="842"/>
    </location>
</feature>
<dbReference type="AlphaFoldDB" id="A0A242M794"/>
<evidence type="ECO:0000256" key="1">
    <source>
        <dbReference type="ARBA" id="ARBA00004429"/>
    </source>
</evidence>
<feature type="transmembrane region" description="Helical" evidence="9">
    <location>
        <begin position="961"/>
        <end position="984"/>
    </location>
</feature>
<dbReference type="Gene3D" id="3.30.70.1430">
    <property type="entry name" value="Multidrug efflux transporter AcrB pore domain"/>
    <property type="match status" value="2"/>
</dbReference>
<dbReference type="Gene3D" id="3.30.2090.10">
    <property type="entry name" value="Multidrug efflux transporter AcrB TolC docking domain, DN and DC subdomains"/>
    <property type="match status" value="3"/>
</dbReference>
<keyword evidence="3" id="KW-1003">Cell membrane</keyword>
<dbReference type="SUPFAM" id="SSF82693">
    <property type="entry name" value="Multidrug efflux transporter AcrB pore domain, PN1, PN2, PC1 and PC2 subdomains"/>
    <property type="match status" value="3"/>
</dbReference>
<evidence type="ECO:0000256" key="9">
    <source>
        <dbReference type="SAM" id="Phobius"/>
    </source>
</evidence>
<dbReference type="EMBL" id="NBTY01000198">
    <property type="protein sequence ID" value="OTP67096.1"/>
    <property type="molecule type" value="Genomic_DNA"/>
</dbReference>
<comment type="caution">
    <text evidence="10">The sequence shown here is derived from an EMBL/GenBank/DDBJ whole genome shotgun (WGS) entry which is preliminary data.</text>
</comment>
<dbReference type="PANTHER" id="PTHR32063:SF34">
    <property type="entry name" value="MULTIDRUG RESISTANCE PROTEIN MDTC"/>
    <property type="match status" value="1"/>
</dbReference>
<feature type="transmembrane region" description="Helical" evidence="9">
    <location>
        <begin position="1024"/>
        <end position="1046"/>
    </location>
</feature>
<dbReference type="SUPFAM" id="SSF82714">
    <property type="entry name" value="Multidrug efflux transporter AcrB TolC docking domain, DN and DC subdomains"/>
    <property type="match status" value="2"/>
</dbReference>
<evidence type="ECO:0000256" key="4">
    <source>
        <dbReference type="ARBA" id="ARBA00022519"/>
    </source>
</evidence>
<keyword evidence="4" id="KW-0997">Cell inner membrane</keyword>
<proteinExistence type="predicted"/>
<dbReference type="GO" id="GO:0005886">
    <property type="term" value="C:plasma membrane"/>
    <property type="evidence" value="ECO:0007669"/>
    <property type="project" value="UniProtKB-SubCell"/>
</dbReference>
<dbReference type="Pfam" id="PF00873">
    <property type="entry name" value="ACR_tran"/>
    <property type="match status" value="2"/>
</dbReference>
<dbReference type="PANTHER" id="PTHR32063">
    <property type="match status" value="1"/>
</dbReference>
<keyword evidence="5 9" id="KW-0812">Transmembrane</keyword>
<feature type="transmembrane region" description="Helical" evidence="9">
    <location>
        <begin position="1052"/>
        <end position="1078"/>
    </location>
</feature>
<accession>A0A242M794</accession>
<gene>
    <name evidence="10" type="ORF">PAMC26510_32125</name>
</gene>
<keyword evidence="2" id="KW-0813">Transport</keyword>
<feature type="transmembrane region" description="Helical" evidence="9">
    <location>
        <begin position="12"/>
        <end position="34"/>
    </location>
</feature>
<organism evidence="10 11">
    <name type="scientific">Caballeronia sordidicola</name>
    <name type="common">Burkholderia sordidicola</name>
    <dbReference type="NCBI Taxonomy" id="196367"/>
    <lineage>
        <taxon>Bacteria</taxon>
        <taxon>Pseudomonadati</taxon>
        <taxon>Pseudomonadota</taxon>
        <taxon>Betaproteobacteria</taxon>
        <taxon>Burkholderiales</taxon>
        <taxon>Burkholderiaceae</taxon>
        <taxon>Caballeronia</taxon>
    </lineage>
</organism>
<evidence type="ECO:0000256" key="5">
    <source>
        <dbReference type="ARBA" id="ARBA00022692"/>
    </source>
</evidence>
<dbReference type="SUPFAM" id="SSF82866">
    <property type="entry name" value="Multidrug efflux transporter AcrB transmembrane domain"/>
    <property type="match status" value="2"/>
</dbReference>
<dbReference type="FunFam" id="1.20.1640.10:FF:000001">
    <property type="entry name" value="Efflux pump membrane transporter"/>
    <property type="match status" value="1"/>
</dbReference>
<feature type="transmembrane region" description="Helical" evidence="9">
    <location>
        <begin position="360"/>
        <end position="380"/>
    </location>
</feature>
<protein>
    <submittedName>
        <fullName evidence="10">Cation/multidrug efflux pump</fullName>
    </submittedName>
</protein>
<dbReference type="Proteomes" id="UP000194546">
    <property type="component" value="Unassembled WGS sequence"/>
</dbReference>
<feature type="transmembrane region" description="Helical" evidence="9">
    <location>
        <begin position="922"/>
        <end position="941"/>
    </location>
</feature>
<feature type="transmembrane region" description="Helical" evidence="9">
    <location>
        <begin position="337"/>
        <end position="354"/>
    </location>
</feature>
<evidence type="ECO:0000313" key="10">
    <source>
        <dbReference type="EMBL" id="OTP67096.1"/>
    </source>
</evidence>
<evidence type="ECO:0000256" key="7">
    <source>
        <dbReference type="ARBA" id="ARBA00023136"/>
    </source>
</evidence>
<keyword evidence="7 9" id="KW-0472">Membrane</keyword>
<dbReference type="InterPro" id="IPR027463">
    <property type="entry name" value="AcrB_DN_DC_subdom"/>
</dbReference>
<dbReference type="RefSeq" id="WP_062002204.1">
    <property type="nucleotide sequence ID" value="NZ_NBTY01000198.1"/>
</dbReference>
<keyword evidence="6 9" id="KW-1133">Transmembrane helix</keyword>
<evidence type="ECO:0000256" key="8">
    <source>
        <dbReference type="SAM" id="MobiDB-lite"/>
    </source>
</evidence>
<evidence type="ECO:0000313" key="11">
    <source>
        <dbReference type="Proteomes" id="UP000194546"/>
    </source>
</evidence>
<dbReference type="Gene3D" id="1.20.1640.10">
    <property type="entry name" value="Multidrug efflux transporter AcrB transmembrane domain"/>
    <property type="match status" value="3"/>
</dbReference>
<reference evidence="10 11" key="1">
    <citation type="submission" date="2017-03" db="EMBL/GenBank/DDBJ databases">
        <title>Genome analysis of strain PAMC 26510.</title>
        <authorList>
            <person name="Oh H.-M."/>
            <person name="Yang J.-A."/>
        </authorList>
    </citation>
    <scope>NUCLEOTIDE SEQUENCE [LARGE SCALE GENOMIC DNA]</scope>
    <source>
        <strain evidence="10 11">PAMC 26510</strain>
    </source>
</reference>
<evidence type="ECO:0000256" key="6">
    <source>
        <dbReference type="ARBA" id="ARBA00022989"/>
    </source>
</evidence>
<feature type="transmembrane region" description="Helical" evidence="9">
    <location>
        <begin position="431"/>
        <end position="451"/>
    </location>
</feature>
<feature type="transmembrane region" description="Helical" evidence="9">
    <location>
        <begin position="463"/>
        <end position="490"/>
    </location>
</feature>
<comment type="subcellular location">
    <subcellularLocation>
        <location evidence="1">Cell inner membrane</location>
        <topology evidence="1">Multi-pass membrane protein</topology>
    </subcellularLocation>
</comment>
<dbReference type="GO" id="GO:0042910">
    <property type="term" value="F:xenobiotic transmembrane transporter activity"/>
    <property type="evidence" value="ECO:0007669"/>
    <property type="project" value="TreeGrafter"/>
</dbReference>
<dbReference type="PRINTS" id="PR00702">
    <property type="entry name" value="ACRIFLAVINRP"/>
</dbReference>
<name>A0A242M794_CABSO</name>
<sequence>MNISALFIRRPVATTLLAIAILISGALSYFRLPVAPLPNIAFPVIVVQANMAGASPNIMASTVAEPLERRLGTIAGVEELTSISYVGSSMIVVEFALNRDINGAARDVEAAIQAARADLPSTLRANPTYRQYNPADSPIMVLALTSDTLTKAQLYDSADSVIQQQLSQVNGVGQITLGGGALPSVRVELQPGKLSSYGIGLEDVRAAISAANANSAKGHLDQGDQRYVVVSNDQITKAAPYRQLVIAYRNGAPVLLSDVAQVRDSNENIRNAGLFNSKSAVLVIVYPMPGSNIVSTVRQIRNVLPSIEATLPSSVHVNVAIDRSESVRSSVGDTERTLFIAVLLVVGVVFVFLQSPRATLIPAVALPISIVGTFGPMYLLGYSIDNLSLMALTIGTGFVVDDAVVVLENIVRHLELGLSPIEAALKGSAEVGFTVISMSLSLIAVFLPILLMPGIVGLLFHEFAVVLSIAILISLVISLTVTPAMCAYVLSRENAGHAKARWAGWVERQFDRFKNAYARSLTAVLDHSLLVILLLIGLLVANVFLFKLVPATFFPEQDTGILIGQIIADQSISFPAMEKKLAQLQQIVQKDPAVQSVAGFTGGRALNTANVFIELKPLGQRHVTATEVVNRLRPKLNQVSGARLFVQAQQDLRIGGRQSAAEYQYTLTSDDSAALFAWTPKLVTALNKDRSALLDVNSDLQQNGLQTYVNFDRATAARYGFAPNQIDNVLYDAFGQRTVSTIYNALNQYFVVMEVAPQYWQYPETLKQIFLSTAAGNPTGSQQTQMPGATVKGVTAASAVGAASSTSSTNSLNSNAQANATTNSISNSKGGSSSGSADSTTAETMVPLPALSSYVSNHTSTQVNHQSGLVAATISFNLPPGGSLSQAQEALQNAAREIGMPASIHGAFAGAAQAYAQSMGTVPLLIIAALGVVYIVLGVLYESSIHPLTILSTLPSAGIGATLALLIFGTPFSVIALIGIILLIGIVKKNGIMMVDVAIQLQRHEGMPARDAIHAAAVVRLRPIMMTTFAAVLGAVPLAIGIGQGASLRQPLGITVMGGLIVSQVFTLYTTPVIYLYLDRLRFKLVKWSSGLPWNRQEGQADSLGQSDTKA</sequence>
<evidence type="ECO:0000256" key="2">
    <source>
        <dbReference type="ARBA" id="ARBA00022448"/>
    </source>
</evidence>
<evidence type="ECO:0000256" key="3">
    <source>
        <dbReference type="ARBA" id="ARBA00022475"/>
    </source>
</evidence>
<feature type="transmembrane region" description="Helical" evidence="9">
    <location>
        <begin position="529"/>
        <end position="549"/>
    </location>
</feature>